<dbReference type="PROSITE" id="PS50067">
    <property type="entry name" value="KINESIN_MOTOR_2"/>
    <property type="match status" value="1"/>
</dbReference>
<feature type="compositionally biased region" description="Pro residues" evidence="8">
    <location>
        <begin position="2245"/>
        <end position="2255"/>
    </location>
</feature>
<feature type="region of interest" description="Disordered" evidence="8">
    <location>
        <begin position="1"/>
        <end position="44"/>
    </location>
</feature>
<feature type="compositionally biased region" description="Low complexity" evidence="8">
    <location>
        <begin position="326"/>
        <end position="336"/>
    </location>
</feature>
<feature type="compositionally biased region" description="Basic and acidic residues" evidence="8">
    <location>
        <begin position="289"/>
        <end position="298"/>
    </location>
</feature>
<feature type="coiled-coil region" evidence="7">
    <location>
        <begin position="1277"/>
        <end position="1437"/>
    </location>
</feature>
<feature type="compositionally biased region" description="Polar residues" evidence="8">
    <location>
        <begin position="2462"/>
        <end position="2481"/>
    </location>
</feature>
<feature type="compositionally biased region" description="Basic and acidic residues" evidence="8">
    <location>
        <begin position="1047"/>
        <end position="1057"/>
    </location>
</feature>
<feature type="region of interest" description="Disordered" evidence="8">
    <location>
        <begin position="1187"/>
        <end position="1226"/>
    </location>
</feature>
<dbReference type="InterPro" id="IPR027417">
    <property type="entry name" value="P-loop_NTPase"/>
</dbReference>
<feature type="compositionally biased region" description="Low complexity" evidence="8">
    <location>
        <begin position="566"/>
        <end position="576"/>
    </location>
</feature>
<feature type="region of interest" description="Disordered" evidence="8">
    <location>
        <begin position="1964"/>
        <end position="2151"/>
    </location>
</feature>
<protein>
    <recommendedName>
        <fullName evidence="9">Kinesin motor domain-containing protein</fullName>
    </recommendedName>
</protein>
<feature type="compositionally biased region" description="Gly residues" evidence="8">
    <location>
        <begin position="396"/>
        <end position="411"/>
    </location>
</feature>
<evidence type="ECO:0000256" key="4">
    <source>
        <dbReference type="ARBA" id="ARBA00022840"/>
    </source>
</evidence>
<dbReference type="GO" id="GO:0003777">
    <property type="term" value="F:microtubule motor activity"/>
    <property type="evidence" value="ECO:0007669"/>
    <property type="project" value="InterPro"/>
</dbReference>
<dbReference type="GO" id="GO:0005875">
    <property type="term" value="C:microtubule associated complex"/>
    <property type="evidence" value="ECO:0007669"/>
    <property type="project" value="TreeGrafter"/>
</dbReference>
<sequence>MTTNKLSATPVLAGRGKALSTPPTERNDASALTTGGKSKLESSFEEDLESRVRVAVRVRPMNEKEMKENCDTCVAVHKEERQVVIGSSRGFTYDFVFDQNSIQDHVTAECALPLVAGLFKGLNATLLAYGQTGSGKTYTMNGDPGKPLSSQTDDTVGIVPRIVKTIFEEMRSRAERAFVSGEMAPEFRVRCSYVELYNEEFRDLLVAPSSRDFQPPILIRETPSGEQTLVGVREEDVKSPEDVTSLIERGSAVRSSGATKMNQHSSRSHAVFTLSLTASFADVPAPSKSNEDDKGEGEGDKEEEGGEKGDDEQEKDGTASTPVNKTPPATSPSPTTQQKSGGSTRCLRAKIRLVDLAGSERAKKTGSTGLRFQEGVHINKGLLALGNVISVLGGGARRGGGGPGAAGGSGGRWRTFRSPSPSKDSLGGNSRTIMIACISPADANYSESLNTLMYADRARNIRNRPVVNEGGVGAEVRILREQLMKLQAEILKAKCACVCGLAFPSTSTENPPAPPTERENEEAQQHQAGGPSSSSTSSRPAGGTILREGEERPDETLVVNAGGEGSSSSSSSSSVSATNAYAGPRLDAGGVKGSSGACKCCDGWQKLADGLRESAREEWELERTELLAEIAELQEKNERMSDEVHLLLSSSSLRGSRASSSLPTGGGLSGQLVAHRIGGRRQRRKMRGGSSMSFRGDEKGDRESSLGLERSGGRGSTLTAGRKRERRRVADQKEKLVEESTASSFPVTDHAARRKGSFSMGRRQSLNGFEAKRKRSSVGVYKKGASVFVETNEEEEEDELVSDSISSDIISEKKGLEEDGRGWVSVSSSEDEGEGDNGEEEEEGRDFEEDEEEEDNAAPPTATGSCPADILSLRSEGEEEEEEGDEPAPPLDPSDADMAAAGRQDLRQPFTLSFRPPVRGTAAEKGETGEPVDPRAVLSTSYHAGMFGGMSSTAGMRRSACSLLPSVFSRTTSSRRPWRWRLREEKAPAVAGGVSVSRQRMSHSDDEGAHEGQTLRLRQIPSRLNSAAWGEGALGGLSRGHLNSSEGAHKHDEDRHGGIPRSSSRGPRRGGKQEESEAGGEKAGANAGAEEEAELMLSVLYAKKRFQNKQKLKNDSRMQKLEENHRRLREQLDREAGNRSKNYEKRKELRRKQDSMERDKMGKMMKILRLTEHIRTLKVRLDRLEHQAQQAHETAEADQDQSERQRPFTSLSIETSAATTVRRDAAVGDDNMSATQQLTEEFSLGTQTSSSAAACAMPKGVQANFRLKLPLLSAATAGSLAKEQSAYTQELKALEAELHQSQNQLRREHKAFAELQRASRLASEEKQRLSAACGRTRTELKHVQNSEKDAQQKLARERRLLARLSGECDRARKDRSDILNRMIEAQREAEIRRRQNVLLHRESRQQKLRIKAFSEENNNATRKLEVLQRHNNQHRHELNAKHRHLASTVKMKEKLETANTVLARKLKDREAKVHLLEEKLKERRLLEAARQQRARERQREREQKEKEEREREIEEEREKNREREREKRTPGPLLLGSNGNAVGGLSPSSLPPPRGGTQPSSLPVPKRHDFSDFSPFAPPSRHSHTLTSPRKTPAPVAHATPAGLPVSRLSNTLQTGHSRSQTDFLSPHSIQQPGSFPSSSAAKHSGGGAGPFFLGTSSSSRELRDYRGSPRTSPDNIPSRQSLPASVADGAKGGTKKKDSSAEPGCSSSSRHVAKAELAAFMASANIPPTGRQMTKSSSDLGGTIHQYQQESGGSRGEGRPLGLRQERQHARSEESGGEARGSREKEVEGKERRGEEKERSEQEEPEDEESELRATKLQGEILQLQEEIFNYSEDIFSLEERVRLEGEELEEEEEEDGEELEEEEEEEEGVSRDTFLSLPPRRSRGISDLREEGEGSFSFLKPGGAALTDSSSPAPSSSGSPDVSPQSRRSLLLLEGGSSPVQRGIPPPLPTLLAIHASNGGNLLVPPGASSISPTAAAAAAAATAPSAGSSSSWGAVGAAAAAGLPVAPRSPASSASSVASSHVRPPSFTPTLQRIEEEERAEGGEGRGMHGEMKNRLRVRQFHEDEEEEIEEEVSPSEEEWGGHTERDTAVSRRQQQQQRFRGGGEGGRGLQRMGRGEILGRASPSPPRRRRGGEAWEPFQENEFGRVDESPKALLKLSINPAGNNQSLSSQQCERASSSSTGDETTEVVVETPEIQLRNKNKEITILQMQLKCILQEMSLMRERMNSYGPMSGSRSCTALPPQYPPSSPPLPNAIQSAEGGRGEDREGSGASPRSPWPRGDGEGGWVYLPSPQLSAQQGSEGVCVDNEGKPGGKSVEKDKAERFFDTNRPDTYASTPDLHSSSSPSMQKHASSSSSSAAVLPSLPSERDRAPCHPPSTDAVCMKGSRGAERGEKSLGSRRNAGVLLSSQGGGGEMWKQREKEGKGSHSRSLGGAAGRAPRGVPPSMVAGGGGHPLPHVSSGSANNSMHTHYSLQTSFVHSEGGKRTTAEKGKGGGKRRGGEKGSHQKSASSFPSGQGGGAERKESGKRLGPRSVSPPSPSDLSGAAAGAVTHSWSLPDPDPPTAPMGGDRSPDAPPLTSREAIAALRDAGALPPPALAHQGRPTASSASSSGFPPSRANQLETLSLSLSLSPTSTEHAAADQDFADLAHKSAAASSSSSSQICRDPPCLQGGRTLQVQSPTGSSSSPSNSSRGFMGEMGPWSLSTALPPPQRERLEFSSSVVHGGGSVSEEGKGSSVGGAVAVAVERGSMSMQRFDKHTHAATAAASHRGTVGEEVIGPAQQEAANQRPEKEEGASAS</sequence>
<feature type="compositionally biased region" description="Low complexity" evidence="8">
    <location>
        <begin position="2682"/>
        <end position="2694"/>
    </location>
</feature>
<dbReference type="GO" id="GO:0005524">
    <property type="term" value="F:ATP binding"/>
    <property type="evidence" value="ECO:0007669"/>
    <property type="project" value="UniProtKB-UniRule"/>
</dbReference>
<dbReference type="EMBL" id="CDMZ01005173">
    <property type="protein sequence ID" value="CEM52187.1"/>
    <property type="molecule type" value="Genomic_DNA"/>
</dbReference>
<dbReference type="PROSITE" id="PS00411">
    <property type="entry name" value="KINESIN_MOTOR_1"/>
    <property type="match status" value="1"/>
</dbReference>
<name>A0A0G4I5A3_9ALVE</name>
<feature type="compositionally biased region" description="Polar residues" evidence="8">
    <location>
        <begin position="1732"/>
        <end position="1753"/>
    </location>
</feature>
<feature type="region of interest" description="Disordered" evidence="8">
    <location>
        <begin position="1038"/>
        <end position="1089"/>
    </location>
</feature>
<feature type="region of interest" description="Disordered" evidence="8">
    <location>
        <begin position="1108"/>
        <end position="1158"/>
    </location>
</feature>
<feature type="region of interest" description="Disordered" evidence="8">
    <location>
        <begin position="2163"/>
        <end position="2191"/>
    </location>
</feature>
<dbReference type="SUPFAM" id="SSF52540">
    <property type="entry name" value="P-loop containing nucleoside triphosphate hydrolases"/>
    <property type="match status" value="1"/>
</dbReference>
<evidence type="ECO:0000256" key="5">
    <source>
        <dbReference type="ARBA" id="ARBA00023054"/>
    </source>
</evidence>
<dbReference type="GO" id="GO:0051231">
    <property type="term" value="P:spindle elongation"/>
    <property type="evidence" value="ECO:0007669"/>
    <property type="project" value="TreeGrafter"/>
</dbReference>
<feature type="region of interest" description="Disordered" evidence="8">
    <location>
        <begin position="986"/>
        <end position="1019"/>
    </location>
</feature>
<feature type="compositionally biased region" description="Low complexity" evidence="8">
    <location>
        <begin position="2170"/>
        <end position="2191"/>
    </location>
</feature>
<feature type="compositionally biased region" description="Basic and acidic residues" evidence="8">
    <location>
        <begin position="1781"/>
        <end position="1803"/>
    </location>
</feature>
<feature type="compositionally biased region" description="Polar residues" evidence="8">
    <location>
        <begin position="417"/>
        <end position="429"/>
    </location>
</feature>
<feature type="region of interest" description="Disordered" evidence="8">
    <location>
        <begin position="1842"/>
        <end position="1947"/>
    </location>
</feature>
<dbReference type="PRINTS" id="PR00380">
    <property type="entry name" value="KINESINHEAVY"/>
</dbReference>
<feature type="compositionally biased region" description="Acidic residues" evidence="8">
    <location>
        <begin position="877"/>
        <end position="886"/>
    </location>
</feature>
<feature type="compositionally biased region" description="Basic and acidic residues" evidence="8">
    <location>
        <begin position="2419"/>
        <end position="2428"/>
    </location>
</feature>
<keyword evidence="4 6" id="KW-0067">ATP-binding</keyword>
<feature type="compositionally biased region" description="Acidic residues" evidence="8">
    <location>
        <begin position="299"/>
        <end position="314"/>
    </location>
</feature>
<feature type="compositionally biased region" description="Low complexity" evidence="8">
    <location>
        <begin position="1967"/>
        <end position="2028"/>
    </location>
</feature>
<dbReference type="GO" id="GO:0008017">
    <property type="term" value="F:microtubule binding"/>
    <property type="evidence" value="ECO:0007669"/>
    <property type="project" value="InterPro"/>
</dbReference>
<feature type="compositionally biased region" description="Low complexity" evidence="8">
    <location>
        <begin position="528"/>
        <end position="544"/>
    </location>
</feature>
<feature type="compositionally biased region" description="Polar residues" evidence="8">
    <location>
        <begin position="1608"/>
        <end position="1637"/>
    </location>
</feature>
<feature type="compositionally biased region" description="Basic and acidic residues" evidence="8">
    <location>
        <begin position="2036"/>
        <end position="2057"/>
    </location>
</feature>
<evidence type="ECO:0000259" key="9">
    <source>
        <dbReference type="PROSITE" id="PS50067"/>
    </source>
</evidence>
<keyword evidence="5 7" id="KW-0175">Coiled coil</keyword>
<feature type="region of interest" description="Disordered" evidence="8">
    <location>
        <begin position="282"/>
        <end position="347"/>
    </location>
</feature>
<feature type="compositionally biased region" description="Polar residues" evidence="8">
    <location>
        <begin position="253"/>
        <end position="265"/>
    </location>
</feature>
<feature type="region of interest" description="Disordered" evidence="8">
    <location>
        <begin position="1495"/>
        <end position="1711"/>
    </location>
</feature>
<feature type="compositionally biased region" description="Polar residues" evidence="8">
    <location>
        <begin position="1670"/>
        <end position="1684"/>
    </location>
</feature>
<evidence type="ECO:0000256" key="2">
    <source>
        <dbReference type="ARBA" id="ARBA00022490"/>
    </source>
</evidence>
<dbReference type="GO" id="GO:0005737">
    <property type="term" value="C:cytoplasm"/>
    <property type="evidence" value="ECO:0007669"/>
    <property type="project" value="UniProtKB-SubCell"/>
</dbReference>
<dbReference type="Pfam" id="PF00225">
    <property type="entry name" value="Kinesin"/>
    <property type="match status" value="2"/>
</dbReference>
<dbReference type="InterPro" id="IPR001752">
    <property type="entry name" value="Kinesin_motor_dom"/>
</dbReference>
<feature type="compositionally biased region" description="Basic and acidic residues" evidence="8">
    <location>
        <begin position="1495"/>
        <end position="1529"/>
    </location>
</feature>
<feature type="compositionally biased region" description="Acidic residues" evidence="8">
    <location>
        <begin position="2066"/>
        <end position="2082"/>
    </location>
</feature>
<feature type="compositionally biased region" description="Basic and acidic residues" evidence="8">
    <location>
        <begin position="2791"/>
        <end position="2801"/>
    </location>
</feature>
<feature type="compositionally biased region" description="Basic and acidic residues" evidence="8">
    <location>
        <begin position="2083"/>
        <end position="2093"/>
    </location>
</feature>
<feature type="compositionally biased region" description="Polar residues" evidence="8">
    <location>
        <begin position="1207"/>
        <end position="1219"/>
    </location>
</feature>
<feature type="compositionally biased region" description="Low complexity" evidence="8">
    <location>
        <begin position="1911"/>
        <end position="1940"/>
    </location>
</feature>
<feature type="region of interest" description="Disordered" evidence="8">
    <location>
        <begin position="788"/>
        <end position="937"/>
    </location>
</feature>
<comment type="subcellular location">
    <subcellularLocation>
        <location evidence="1">Cytoplasm</location>
    </subcellularLocation>
</comment>
<dbReference type="PANTHER" id="PTHR47969:SF15">
    <property type="entry name" value="CHROMOSOME-ASSOCIATED KINESIN KIF4A-RELATED"/>
    <property type="match status" value="1"/>
</dbReference>
<dbReference type="GO" id="GO:0007018">
    <property type="term" value="P:microtubule-based movement"/>
    <property type="evidence" value="ECO:0007669"/>
    <property type="project" value="InterPro"/>
</dbReference>
<feature type="compositionally biased region" description="Basic and acidic residues" evidence="8">
    <location>
        <begin position="2484"/>
        <end position="2507"/>
    </location>
</feature>
<feature type="compositionally biased region" description="Low complexity" evidence="8">
    <location>
        <begin position="651"/>
        <end position="663"/>
    </location>
</feature>
<feature type="region of interest" description="Disordered" evidence="8">
    <location>
        <begin position="1723"/>
        <end position="1814"/>
    </location>
</feature>
<feature type="binding site" evidence="6">
    <location>
        <begin position="130"/>
        <end position="137"/>
    </location>
    <ligand>
        <name>ATP</name>
        <dbReference type="ChEBI" id="CHEBI:30616"/>
    </ligand>
</feature>
<dbReference type="InterPro" id="IPR036961">
    <property type="entry name" value="Kinesin_motor_dom_sf"/>
</dbReference>
<keyword evidence="3 6" id="KW-0547">Nucleotide-binding</keyword>
<feature type="domain" description="Kinesin motor" evidence="9">
    <location>
        <begin position="51"/>
        <end position="461"/>
    </location>
</feature>
<accession>A0A0G4I5A3</accession>
<feature type="compositionally biased region" description="Low complexity" evidence="8">
    <location>
        <begin position="2654"/>
        <end position="2663"/>
    </location>
</feature>
<feature type="compositionally biased region" description="Acidic residues" evidence="8">
    <location>
        <begin position="829"/>
        <end position="856"/>
    </location>
</feature>
<feature type="region of interest" description="Disordered" evidence="8">
    <location>
        <begin position="396"/>
        <end position="429"/>
    </location>
</feature>
<dbReference type="Gene3D" id="3.40.850.10">
    <property type="entry name" value="Kinesin motor domain"/>
    <property type="match status" value="1"/>
</dbReference>
<evidence type="ECO:0000256" key="7">
    <source>
        <dbReference type="SAM" id="Coils"/>
    </source>
</evidence>
<feature type="coiled-coil region" evidence="7">
    <location>
        <begin position="616"/>
        <end position="650"/>
    </location>
</feature>
<dbReference type="VEuPathDB" id="CryptoDB:Cvel_1842"/>
<dbReference type="InterPro" id="IPR019821">
    <property type="entry name" value="Kinesin_motor_CS"/>
</dbReference>
<dbReference type="GO" id="GO:0007052">
    <property type="term" value="P:mitotic spindle organization"/>
    <property type="evidence" value="ECO:0007669"/>
    <property type="project" value="TreeGrafter"/>
</dbReference>
<organism evidence="10">
    <name type="scientific">Chromera velia CCMP2878</name>
    <dbReference type="NCBI Taxonomy" id="1169474"/>
    <lineage>
        <taxon>Eukaryota</taxon>
        <taxon>Sar</taxon>
        <taxon>Alveolata</taxon>
        <taxon>Colpodellida</taxon>
        <taxon>Chromeraceae</taxon>
        <taxon>Chromera</taxon>
    </lineage>
</organism>
<feature type="region of interest" description="Disordered" evidence="8">
    <location>
        <begin position="505"/>
        <end position="578"/>
    </location>
</feature>
<evidence type="ECO:0000256" key="8">
    <source>
        <dbReference type="SAM" id="MobiDB-lite"/>
    </source>
</evidence>
<evidence type="ECO:0000313" key="10">
    <source>
        <dbReference type="EMBL" id="CEM52187.1"/>
    </source>
</evidence>
<feature type="compositionally biased region" description="Basic and acidic residues" evidence="8">
    <location>
        <begin position="728"/>
        <end position="738"/>
    </location>
</feature>
<reference evidence="10" key="1">
    <citation type="submission" date="2014-11" db="EMBL/GenBank/DDBJ databases">
        <authorList>
            <person name="Otto D Thomas"/>
            <person name="Naeem Raeece"/>
        </authorList>
    </citation>
    <scope>NUCLEOTIDE SEQUENCE</scope>
</reference>
<dbReference type="InterPro" id="IPR027640">
    <property type="entry name" value="Kinesin-like_fam"/>
</dbReference>
<dbReference type="PANTHER" id="PTHR47969">
    <property type="entry name" value="CHROMOSOME-ASSOCIATED KINESIN KIF4A-RELATED"/>
    <property type="match status" value="1"/>
</dbReference>
<feature type="region of interest" description="Disordered" evidence="8">
    <location>
        <begin position="222"/>
        <end position="266"/>
    </location>
</feature>
<feature type="region of interest" description="Disordered" evidence="8">
    <location>
        <begin position="2760"/>
        <end position="2801"/>
    </location>
</feature>
<feature type="compositionally biased region" description="Basic and acidic residues" evidence="8">
    <location>
        <begin position="2390"/>
        <end position="2399"/>
    </location>
</feature>
<feature type="compositionally biased region" description="Basic residues" evidence="8">
    <location>
        <begin position="677"/>
        <end position="687"/>
    </location>
</feature>
<feature type="region of interest" description="Disordered" evidence="8">
    <location>
        <begin position="2651"/>
        <end position="2743"/>
    </location>
</feature>
<feature type="compositionally biased region" description="Basic and acidic residues" evidence="8">
    <location>
        <begin position="1112"/>
        <end position="1158"/>
    </location>
</feature>
<feature type="compositionally biased region" description="Basic and acidic residues" evidence="8">
    <location>
        <begin position="1765"/>
        <end position="1775"/>
    </location>
</feature>
<feature type="compositionally biased region" description="Basic and acidic residues" evidence="8">
    <location>
        <begin position="232"/>
        <end position="241"/>
    </location>
</feature>
<keyword evidence="2" id="KW-0963">Cytoplasm</keyword>
<feature type="region of interest" description="Disordered" evidence="8">
    <location>
        <begin position="651"/>
        <end position="775"/>
    </location>
</feature>
<feature type="compositionally biased region" description="Acidic residues" evidence="8">
    <location>
        <begin position="791"/>
        <end position="801"/>
    </location>
</feature>
<feature type="compositionally biased region" description="Low complexity" evidence="8">
    <location>
        <begin position="2344"/>
        <end position="2368"/>
    </location>
</feature>
<evidence type="ECO:0000256" key="1">
    <source>
        <dbReference type="ARBA" id="ARBA00004496"/>
    </source>
</evidence>
<dbReference type="SMART" id="SM00129">
    <property type="entry name" value="KISc"/>
    <property type="match status" value="1"/>
</dbReference>
<feature type="region of interest" description="Disordered" evidence="8">
    <location>
        <begin position="2229"/>
        <end position="2623"/>
    </location>
</feature>
<feature type="compositionally biased region" description="Basic and acidic residues" evidence="8">
    <location>
        <begin position="2310"/>
        <end position="2332"/>
    </location>
</feature>
<feature type="compositionally biased region" description="Acidic residues" evidence="8">
    <location>
        <begin position="1848"/>
        <end position="1869"/>
    </location>
</feature>
<gene>
    <name evidence="10" type="ORF">Cvel_1842</name>
</gene>
<feature type="compositionally biased region" description="Basic and acidic residues" evidence="8">
    <location>
        <begin position="810"/>
        <end position="821"/>
    </location>
</feature>
<proteinExistence type="inferred from homology"/>
<evidence type="ECO:0000256" key="6">
    <source>
        <dbReference type="PROSITE-ProRule" id="PRU00283"/>
    </source>
</evidence>
<comment type="similarity">
    <text evidence="6">Belongs to the TRAFAC class myosin-kinesin ATPase superfamily. Kinesin family.</text>
</comment>
<feature type="compositionally biased region" description="Basic and acidic residues" evidence="8">
    <location>
        <begin position="695"/>
        <end position="704"/>
    </location>
</feature>
<evidence type="ECO:0000256" key="3">
    <source>
        <dbReference type="ARBA" id="ARBA00022741"/>
    </source>
</evidence>
<keyword evidence="6" id="KW-0505">Motor protein</keyword>
<feature type="compositionally biased region" description="Low complexity" evidence="8">
    <location>
        <begin position="2431"/>
        <end position="2447"/>
    </location>
</feature>